<organism evidence="1 2">
    <name type="scientific">Amanita muscaria (strain Koide BX008)</name>
    <dbReference type="NCBI Taxonomy" id="946122"/>
    <lineage>
        <taxon>Eukaryota</taxon>
        <taxon>Fungi</taxon>
        <taxon>Dikarya</taxon>
        <taxon>Basidiomycota</taxon>
        <taxon>Agaricomycotina</taxon>
        <taxon>Agaricomycetes</taxon>
        <taxon>Agaricomycetidae</taxon>
        <taxon>Agaricales</taxon>
        <taxon>Pluteineae</taxon>
        <taxon>Amanitaceae</taxon>
        <taxon>Amanita</taxon>
    </lineage>
</organism>
<dbReference type="EMBL" id="KN818326">
    <property type="protein sequence ID" value="KIL58920.1"/>
    <property type="molecule type" value="Genomic_DNA"/>
</dbReference>
<dbReference type="InParanoid" id="A0A0C2S820"/>
<evidence type="ECO:0000313" key="1">
    <source>
        <dbReference type="EMBL" id="KIL58920.1"/>
    </source>
</evidence>
<proteinExistence type="predicted"/>
<accession>A0A0C2S820</accession>
<dbReference type="Proteomes" id="UP000054549">
    <property type="component" value="Unassembled WGS sequence"/>
</dbReference>
<keyword evidence="2" id="KW-1185">Reference proteome</keyword>
<protein>
    <submittedName>
        <fullName evidence="1">Uncharacterized protein</fullName>
    </submittedName>
</protein>
<dbReference type="HOGENOM" id="CLU_1834649_0_0_1"/>
<reference evidence="1 2" key="1">
    <citation type="submission" date="2014-04" db="EMBL/GenBank/DDBJ databases">
        <title>Evolutionary Origins and Diversification of the Mycorrhizal Mutualists.</title>
        <authorList>
            <consortium name="DOE Joint Genome Institute"/>
            <consortium name="Mycorrhizal Genomics Consortium"/>
            <person name="Kohler A."/>
            <person name="Kuo A."/>
            <person name="Nagy L.G."/>
            <person name="Floudas D."/>
            <person name="Copeland A."/>
            <person name="Barry K.W."/>
            <person name="Cichocki N."/>
            <person name="Veneault-Fourrey C."/>
            <person name="LaButti K."/>
            <person name="Lindquist E.A."/>
            <person name="Lipzen A."/>
            <person name="Lundell T."/>
            <person name="Morin E."/>
            <person name="Murat C."/>
            <person name="Riley R."/>
            <person name="Ohm R."/>
            <person name="Sun H."/>
            <person name="Tunlid A."/>
            <person name="Henrissat B."/>
            <person name="Grigoriev I.V."/>
            <person name="Hibbett D.S."/>
            <person name="Martin F."/>
        </authorList>
    </citation>
    <scope>NUCLEOTIDE SEQUENCE [LARGE SCALE GENOMIC DNA]</scope>
    <source>
        <strain evidence="1 2">Koide BX008</strain>
    </source>
</reference>
<gene>
    <name evidence="1" type="ORF">M378DRAFT_287526</name>
</gene>
<evidence type="ECO:0000313" key="2">
    <source>
        <dbReference type="Proteomes" id="UP000054549"/>
    </source>
</evidence>
<dbReference type="AlphaFoldDB" id="A0A0C2S820"/>
<name>A0A0C2S820_AMAMK</name>
<sequence>MFTCNTDTGGSMVLRRLTIAFIVERKAWERTTSKRPVLSVTNCLATPTMGLLFGIPVISELAGISSDTPGNVAIGIVEDRKNRPVETVGDTRGPKWYRSSSSSTEVKWDDSKQRIRIYNTRDLLRDIHFRRVPSKSTSTS</sequence>